<dbReference type="PANTHER" id="PTHR46613:SF1">
    <property type="entry name" value="RADIAL SPOKE HEAD 10 HOMOLOG B-RELATED"/>
    <property type="match status" value="1"/>
</dbReference>
<evidence type="ECO:0000256" key="1">
    <source>
        <dbReference type="ARBA" id="ARBA00004230"/>
    </source>
</evidence>
<evidence type="ECO:0000256" key="4">
    <source>
        <dbReference type="ARBA" id="ARBA00022737"/>
    </source>
</evidence>
<proteinExistence type="predicted"/>
<evidence type="ECO:0000313" key="10">
    <source>
        <dbReference type="Proteomes" id="UP000503349"/>
    </source>
</evidence>
<name>A0A6G1QRA1_CHAAH</name>
<evidence type="ECO:0000256" key="8">
    <source>
        <dbReference type="ARBA" id="ARBA00023273"/>
    </source>
</evidence>
<keyword evidence="4" id="KW-0677">Repeat</keyword>
<dbReference type="AlphaFoldDB" id="A0A6G1QRA1"/>
<keyword evidence="7" id="KW-0206">Cytoskeleton</keyword>
<evidence type="ECO:0000256" key="7">
    <source>
        <dbReference type="ARBA" id="ARBA00023212"/>
    </source>
</evidence>
<evidence type="ECO:0000256" key="3">
    <source>
        <dbReference type="ARBA" id="ARBA00022490"/>
    </source>
</evidence>
<sequence>MGEKEKKNALIDDKQEIKTTCGIPELLKMTEEGENRKLLSRSASLSVDPANVEDDRTRLQDHPVINEQVDNDRIDEHSTVSYLLVQRYEGETSEGQLHGEGVAFFEGGHIYKGAFSRGLMDGLGIFTWSNGLKYEGEFVCNTPMGKGTYIWPDGSSYNGDVYKGMRHGSGTYKCAKPFVSYKGQWDFGKRHGKGIVYYNQNQTSWYKGDWVKNNREGWGVRCYPSGNIYYGEWKNNHRHGQGTMKWLRLGQQYDGEWMDGVQHGRGTHVWILRRANESKYYQNNQYRGDFVLGQRHGQGTFYYAGGAVYEGEWKNNQKHGKDGHVLNGECVDDQMMAPSFYRNRAPTSLCVASSLTDRDSSTLGPNVALNIDCLLDKIPERKRNNEYKQVEAVLLQLDTKLKSIYSFYSSLGHAHSPYNTSLLSRLQLWRLLKDCKIHHHGITLTQIDHLIKEGTATEIHSPFTPILFHRLISCLVIVAYHIYNKELESQKNLLAACLSKLMTDDILPNAKKITFLEFFEVILGCAEVKCKQDSEELEKDQSLSNPCPTLKTANSSSQSVRFFLSLS</sequence>
<dbReference type="SUPFAM" id="SSF82185">
    <property type="entry name" value="Histone H3 K4-specific methyltransferase SET7/9 N-terminal domain"/>
    <property type="match status" value="2"/>
</dbReference>
<reference evidence="9 10" key="1">
    <citation type="submission" date="2019-02" db="EMBL/GenBank/DDBJ databases">
        <title>Opniocepnalus argus genome.</title>
        <authorList>
            <person name="Zhou C."/>
            <person name="Xiao S."/>
        </authorList>
    </citation>
    <scope>NUCLEOTIDE SEQUENCE [LARGE SCALE GENOMIC DNA]</scope>
    <source>
        <strain evidence="9">OARG1902GOOAL</strain>
        <tissue evidence="9">Muscle</tissue>
    </source>
</reference>
<keyword evidence="8" id="KW-0966">Cell projection</keyword>
<evidence type="ECO:0000256" key="6">
    <source>
        <dbReference type="ARBA" id="ARBA00023069"/>
    </source>
</evidence>
<organism evidence="9 10">
    <name type="scientific">Channa argus</name>
    <name type="common">Northern snakehead</name>
    <name type="synonym">Ophicephalus argus</name>
    <dbReference type="NCBI Taxonomy" id="215402"/>
    <lineage>
        <taxon>Eukaryota</taxon>
        <taxon>Metazoa</taxon>
        <taxon>Chordata</taxon>
        <taxon>Craniata</taxon>
        <taxon>Vertebrata</taxon>
        <taxon>Euteleostomi</taxon>
        <taxon>Actinopterygii</taxon>
        <taxon>Neopterygii</taxon>
        <taxon>Teleostei</taxon>
        <taxon>Neoteleostei</taxon>
        <taxon>Acanthomorphata</taxon>
        <taxon>Anabantaria</taxon>
        <taxon>Anabantiformes</taxon>
        <taxon>Channoidei</taxon>
        <taxon>Channidae</taxon>
        <taxon>Channa</taxon>
    </lineage>
</organism>
<comment type="subcellular location">
    <subcellularLocation>
        <location evidence="1">Cell projection</location>
        <location evidence="1">Cilium</location>
        <location evidence="1">Flagellum</location>
    </subcellularLocation>
    <subcellularLocation>
        <location evidence="2">Cytoplasm</location>
        <location evidence="2">Cytoskeleton</location>
        <location evidence="2">Cilium axoneme</location>
    </subcellularLocation>
</comment>
<dbReference type="PANTHER" id="PTHR46613">
    <property type="entry name" value="RADIAL SPOKE HEAD 10 HOMOLOG B-RELATED"/>
    <property type="match status" value="1"/>
</dbReference>
<dbReference type="Gene3D" id="2.20.110.10">
    <property type="entry name" value="Histone H3 K4-specific methyltransferase SET7/9 N-terminal domain"/>
    <property type="match status" value="5"/>
</dbReference>
<keyword evidence="5" id="KW-0282">Flagellum</keyword>
<dbReference type="GO" id="GO:0005930">
    <property type="term" value="C:axoneme"/>
    <property type="evidence" value="ECO:0007669"/>
    <property type="project" value="UniProtKB-SubCell"/>
</dbReference>
<evidence type="ECO:0000313" key="9">
    <source>
        <dbReference type="EMBL" id="KAF3704606.1"/>
    </source>
</evidence>
<protein>
    <submittedName>
        <fullName evidence="9">Radial spoke head 10-like protein B</fullName>
    </submittedName>
</protein>
<reference evidence="10" key="2">
    <citation type="submission" date="2019-02" db="EMBL/GenBank/DDBJ databases">
        <title>Opniocepnalus argus Var Kimnra genome.</title>
        <authorList>
            <person name="Zhou C."/>
            <person name="Xiao S."/>
        </authorList>
    </citation>
    <scope>NUCLEOTIDE SEQUENCE [LARGE SCALE GENOMIC DNA]</scope>
</reference>
<keyword evidence="10" id="KW-1185">Reference proteome</keyword>
<dbReference type="EMBL" id="CM015731">
    <property type="protein sequence ID" value="KAF3704606.1"/>
    <property type="molecule type" value="Genomic_DNA"/>
</dbReference>
<dbReference type="GO" id="GO:0031514">
    <property type="term" value="C:motile cilium"/>
    <property type="evidence" value="ECO:0007669"/>
    <property type="project" value="UniProtKB-SubCell"/>
</dbReference>
<dbReference type="Pfam" id="PF02493">
    <property type="entry name" value="MORN"/>
    <property type="match status" value="10"/>
</dbReference>
<dbReference type="Proteomes" id="UP000503349">
    <property type="component" value="Chromosome 20"/>
</dbReference>
<keyword evidence="3" id="KW-0963">Cytoplasm</keyword>
<evidence type="ECO:0000256" key="5">
    <source>
        <dbReference type="ARBA" id="ARBA00022846"/>
    </source>
</evidence>
<accession>A0A6G1QRA1</accession>
<gene>
    <name evidence="9" type="ORF">EXN66_Car020295</name>
</gene>
<dbReference type="InterPro" id="IPR003409">
    <property type="entry name" value="MORN"/>
</dbReference>
<keyword evidence="6" id="KW-0969">Cilium</keyword>
<evidence type="ECO:0000256" key="2">
    <source>
        <dbReference type="ARBA" id="ARBA00004430"/>
    </source>
</evidence>
<dbReference type="SMART" id="SM00698">
    <property type="entry name" value="MORN"/>
    <property type="match status" value="10"/>
</dbReference>